<dbReference type="PANTHER" id="PTHR30605:SF0">
    <property type="entry name" value="ANHYDRO-N-ACETYLMURAMIC ACID KINASE"/>
    <property type="match status" value="1"/>
</dbReference>
<comment type="caution">
    <text evidence="1">The sequence shown here is derived from an EMBL/GenBank/DDBJ whole genome shotgun (WGS) entry which is preliminary data.</text>
</comment>
<dbReference type="GO" id="GO:0005524">
    <property type="term" value="F:ATP binding"/>
    <property type="evidence" value="ECO:0007669"/>
    <property type="project" value="InterPro"/>
</dbReference>
<dbReference type="Proteomes" id="UP000032534">
    <property type="component" value="Unassembled WGS sequence"/>
</dbReference>
<evidence type="ECO:0008006" key="3">
    <source>
        <dbReference type="Google" id="ProtNLM"/>
    </source>
</evidence>
<dbReference type="PATRIC" id="fig|159743.3.peg.904"/>
<dbReference type="Gene3D" id="3.30.420.40">
    <property type="match status" value="2"/>
</dbReference>
<dbReference type="InterPro" id="IPR005338">
    <property type="entry name" value="Anhydro_N_Ac-Mur_kinase"/>
</dbReference>
<keyword evidence="2" id="KW-1185">Reference proteome</keyword>
<evidence type="ECO:0000313" key="2">
    <source>
        <dbReference type="Proteomes" id="UP000032534"/>
    </source>
</evidence>
<name>A0A0D7X7I9_9BACL</name>
<gene>
    <name evidence="1" type="ORF">QD47_04195</name>
</gene>
<protein>
    <recommendedName>
        <fullName evidence="3">Anhydro-N-acetylmuramic acid kinase</fullName>
    </recommendedName>
</protein>
<reference evidence="1 2" key="1">
    <citation type="submission" date="2014-11" db="EMBL/GenBank/DDBJ databases">
        <title>Draft Genome Sequences of Paenibacillus polymyxa NRRL B-30509 and Paenibacillus terrae NRRL B-30644, Strains from a Poultry Environment that Produce Tridecaptin A and Paenicidins.</title>
        <authorList>
            <person name="van Belkum M.J."/>
            <person name="Lohans C.T."/>
            <person name="Vederas J.C."/>
        </authorList>
    </citation>
    <scope>NUCLEOTIDE SEQUENCE [LARGE SCALE GENOMIC DNA]</scope>
    <source>
        <strain evidence="1 2">NRRL B-30644</strain>
    </source>
</reference>
<dbReference type="AlphaFoldDB" id="A0A0D7X7I9"/>
<organism evidence="1 2">
    <name type="scientific">Paenibacillus terrae</name>
    <dbReference type="NCBI Taxonomy" id="159743"/>
    <lineage>
        <taxon>Bacteria</taxon>
        <taxon>Bacillati</taxon>
        <taxon>Bacillota</taxon>
        <taxon>Bacilli</taxon>
        <taxon>Bacillales</taxon>
        <taxon>Paenibacillaceae</taxon>
        <taxon>Paenibacillus</taxon>
    </lineage>
</organism>
<proteinExistence type="predicted"/>
<sequence>MNMDLRNTAGPGDDPDAILAGIMVATATAFTARTIADGYRRHVFPVCRMDEVIVSGGGAHNRTLLAMLERLLSEQKVLTSGALGVSDDAKEAVIFALLGNDFMHGFCNNLPSATGAERPTVMGKLAFP</sequence>
<dbReference type="EMBL" id="JTHP01000004">
    <property type="protein sequence ID" value="KJD47013.1"/>
    <property type="molecule type" value="Genomic_DNA"/>
</dbReference>
<dbReference type="GO" id="GO:0006040">
    <property type="term" value="P:amino sugar metabolic process"/>
    <property type="evidence" value="ECO:0007669"/>
    <property type="project" value="InterPro"/>
</dbReference>
<dbReference type="Pfam" id="PF03702">
    <property type="entry name" value="AnmK"/>
    <property type="match status" value="1"/>
</dbReference>
<dbReference type="GO" id="GO:0009254">
    <property type="term" value="P:peptidoglycan turnover"/>
    <property type="evidence" value="ECO:0007669"/>
    <property type="project" value="InterPro"/>
</dbReference>
<evidence type="ECO:0000313" key="1">
    <source>
        <dbReference type="EMBL" id="KJD47013.1"/>
    </source>
</evidence>
<dbReference type="PANTHER" id="PTHR30605">
    <property type="entry name" value="ANHYDRO-N-ACETYLMURAMIC ACID KINASE"/>
    <property type="match status" value="1"/>
</dbReference>
<dbReference type="GO" id="GO:0016773">
    <property type="term" value="F:phosphotransferase activity, alcohol group as acceptor"/>
    <property type="evidence" value="ECO:0007669"/>
    <property type="project" value="InterPro"/>
</dbReference>
<accession>A0A0D7X7I9</accession>